<proteinExistence type="predicted"/>
<dbReference type="EMBL" id="AMBO01000191">
    <property type="protein sequence ID" value="EKD04691.1"/>
    <property type="molecule type" value="Genomic_DNA"/>
</dbReference>
<reference evidence="2 3" key="1">
    <citation type="journal article" date="2012" name="Eukaryot. Cell">
        <title>Genome sequence of the Trichosporon asahii environmental strain CBS 8904.</title>
        <authorList>
            <person name="Yang R.Y."/>
            <person name="Li H.T."/>
            <person name="Zhu H."/>
            <person name="Zhou G.P."/>
            <person name="Wang M."/>
            <person name="Wang L."/>
        </authorList>
    </citation>
    <scope>NUCLEOTIDE SEQUENCE [LARGE SCALE GENOMIC DNA]</scope>
    <source>
        <strain evidence="2 3">CBS 8904</strain>
    </source>
</reference>
<evidence type="ECO:0000313" key="3">
    <source>
        <dbReference type="Proteomes" id="UP000006757"/>
    </source>
</evidence>
<organism evidence="2 3">
    <name type="scientific">Trichosporon asahii var. asahii (strain CBS 8904)</name>
    <name type="common">Yeast</name>
    <dbReference type="NCBI Taxonomy" id="1220162"/>
    <lineage>
        <taxon>Eukaryota</taxon>
        <taxon>Fungi</taxon>
        <taxon>Dikarya</taxon>
        <taxon>Basidiomycota</taxon>
        <taxon>Agaricomycotina</taxon>
        <taxon>Tremellomycetes</taxon>
        <taxon>Trichosporonales</taxon>
        <taxon>Trichosporonaceae</taxon>
        <taxon>Trichosporon</taxon>
    </lineage>
</organism>
<gene>
    <name evidence="2" type="ORF">A1Q2_00921</name>
</gene>
<keyword evidence="3" id="KW-1185">Reference proteome</keyword>
<evidence type="ECO:0000256" key="1">
    <source>
        <dbReference type="SAM" id="MobiDB-lite"/>
    </source>
</evidence>
<comment type="caution">
    <text evidence="2">The sequence shown here is derived from an EMBL/GenBank/DDBJ whole genome shotgun (WGS) entry which is preliminary data.</text>
</comment>
<feature type="compositionally biased region" description="Basic and acidic residues" evidence="1">
    <location>
        <begin position="88"/>
        <end position="106"/>
    </location>
</feature>
<dbReference type="HOGENOM" id="CLU_2225038_0_0_1"/>
<feature type="region of interest" description="Disordered" evidence="1">
    <location>
        <begin position="77"/>
        <end position="106"/>
    </location>
</feature>
<dbReference type="AlphaFoldDB" id="K1VVW0"/>
<dbReference type="STRING" id="1220162.K1VVW0"/>
<dbReference type="Proteomes" id="UP000006757">
    <property type="component" value="Unassembled WGS sequence"/>
</dbReference>
<accession>K1VVW0</accession>
<protein>
    <submittedName>
        <fullName evidence="2">Uncharacterized protein</fullName>
    </submittedName>
</protein>
<sequence length="106" mass="11706">MDLCSLSIDITIQNPNNLKARMLEDYDYRKNEKKVGGMLRYLMSILTPDDDLADDPLKGINVDAAGGASKVLKMLAEKPSAESTPPPQKEKEGVVAKRQEEQLACK</sequence>
<evidence type="ECO:0000313" key="2">
    <source>
        <dbReference type="EMBL" id="EKD04691.1"/>
    </source>
</evidence>
<dbReference type="InParanoid" id="K1VVW0"/>
<name>K1VVW0_TRIAC</name>